<keyword evidence="3" id="KW-1185">Reference proteome</keyword>
<evidence type="ECO:0000259" key="1">
    <source>
        <dbReference type="Pfam" id="PF20622"/>
    </source>
</evidence>
<evidence type="ECO:0000313" key="3">
    <source>
        <dbReference type="Proteomes" id="UP000052258"/>
    </source>
</evidence>
<dbReference type="RefSeq" id="WP_007476897.1">
    <property type="nucleotide sequence ID" value="NZ_KQ130610.1"/>
</dbReference>
<comment type="caution">
    <text evidence="2">The sequence shown here is derived from an EMBL/GenBank/DDBJ whole genome shotgun (WGS) entry which is preliminary data.</text>
</comment>
<proteinExistence type="predicted"/>
<dbReference type="Pfam" id="PF20622">
    <property type="entry name" value="Big_15"/>
    <property type="match status" value="1"/>
</dbReference>
<evidence type="ECO:0000313" key="2">
    <source>
        <dbReference type="EMBL" id="KMT60954.1"/>
    </source>
</evidence>
<feature type="domain" description="Bacterial Ig" evidence="1">
    <location>
        <begin position="201"/>
        <end position="273"/>
    </location>
</feature>
<reference evidence="2 3" key="1">
    <citation type="journal article" date="2015" name="Genome Biol. Evol.">
        <title>Comparative Genomics of Listeria Sensu Lato: Genus-Wide Differences in Evolutionary Dynamics and the Progressive Gain of Complex, Potentially Pathogenicity-Related Traits through Lateral Gene Transfer.</title>
        <authorList>
            <person name="Chiara M."/>
            <person name="Caruso M."/>
            <person name="D'Erchia A.M."/>
            <person name="Manzari C."/>
            <person name="Fraccalvieri R."/>
            <person name="Goffredo E."/>
            <person name="Latorre L."/>
            <person name="Miccolupo A."/>
            <person name="Padalino I."/>
            <person name="Santagada G."/>
            <person name="Chiocco D."/>
            <person name="Pesole G."/>
            <person name="Horner D.S."/>
            <person name="Parisi A."/>
        </authorList>
    </citation>
    <scope>NUCLEOTIDE SEQUENCE [LARGE SCALE GENOMIC DNA]</scope>
    <source>
        <strain evidence="2 3">1991</strain>
    </source>
</reference>
<dbReference type="OrthoDB" id="2365472at2"/>
<gene>
    <name evidence="2" type="ORF">X560_0374</name>
</gene>
<sequence>MALDLWLWGMPLQNYEFHEKTNENWRKIMAYAAGQAHELEALYAYMDQLMATEAYLREQGDHELDTKYQAEIEALKTRIDQLILESGNTDTEVVDARLDVHGFLYTVLKDRMDAEQLQMERKSTLYFSEAGLADMKEQDLVYLPVGEGVDTPEAWFILDEANSDVVMEETDFSSAVPGVPGTFVMTNFGPDKRFQSSLKATLTPTPYKVGQTYLTGRVVGEPIALAYSIDGVVTNGGAVNGSTFTIYVSGKITNVSQVVKVLAYADETRKIKMGEAVVEVSST</sequence>
<name>A0A0J8GJ01_9LIST</name>
<dbReference type="EMBL" id="AZHO01000005">
    <property type="protein sequence ID" value="KMT60954.1"/>
    <property type="molecule type" value="Genomic_DNA"/>
</dbReference>
<organism evidence="2 3">
    <name type="scientific">Listeria fleischmannii 1991</name>
    <dbReference type="NCBI Taxonomy" id="1430899"/>
    <lineage>
        <taxon>Bacteria</taxon>
        <taxon>Bacillati</taxon>
        <taxon>Bacillota</taxon>
        <taxon>Bacilli</taxon>
        <taxon>Bacillales</taxon>
        <taxon>Listeriaceae</taxon>
        <taxon>Listeria</taxon>
    </lineage>
</organism>
<dbReference type="PATRIC" id="fig|1430899.3.peg.383"/>
<dbReference type="AlphaFoldDB" id="A0A0J8GJ01"/>
<accession>A0A0J8GJ01</accession>
<dbReference type="Proteomes" id="UP000052258">
    <property type="component" value="Unassembled WGS sequence"/>
</dbReference>
<dbReference type="InterPro" id="IPR046746">
    <property type="entry name" value="Big_15"/>
</dbReference>
<protein>
    <recommendedName>
        <fullName evidence="1">Bacterial Ig domain-containing protein</fullName>
    </recommendedName>
</protein>